<keyword evidence="1" id="KW-1185">Reference proteome</keyword>
<sequence length="68" mass="7998">MDVYNDDNKTDCQDTMDNFANSIYNANVNVYNIYSVLQRCALHIPIERNFTWRIGSDKVRQNYETTQG</sequence>
<dbReference type="WBParaSite" id="scaffold8676_cov194.g13265">
    <property type="protein sequence ID" value="scaffold8676_cov194.g13265"/>
    <property type="gene ID" value="scaffold8676_cov194.g13265"/>
</dbReference>
<evidence type="ECO:0000313" key="2">
    <source>
        <dbReference type="WBParaSite" id="scaffold8676_cov194.g13265"/>
    </source>
</evidence>
<evidence type="ECO:0000313" key="1">
    <source>
        <dbReference type="Proteomes" id="UP000887561"/>
    </source>
</evidence>
<dbReference type="Proteomes" id="UP000887561">
    <property type="component" value="Unplaced"/>
</dbReference>
<proteinExistence type="predicted"/>
<reference evidence="2" key="1">
    <citation type="submission" date="2022-11" db="UniProtKB">
        <authorList>
            <consortium name="WormBaseParasite"/>
        </authorList>
    </citation>
    <scope>IDENTIFICATION</scope>
</reference>
<accession>A0A915N600</accession>
<protein>
    <submittedName>
        <fullName evidence="2">Uncharacterized protein</fullName>
    </submittedName>
</protein>
<name>A0A915N600_MELJA</name>
<dbReference type="AlphaFoldDB" id="A0A915N600"/>
<organism evidence="1 2">
    <name type="scientific">Meloidogyne javanica</name>
    <name type="common">Root-knot nematode worm</name>
    <dbReference type="NCBI Taxonomy" id="6303"/>
    <lineage>
        <taxon>Eukaryota</taxon>
        <taxon>Metazoa</taxon>
        <taxon>Ecdysozoa</taxon>
        <taxon>Nematoda</taxon>
        <taxon>Chromadorea</taxon>
        <taxon>Rhabditida</taxon>
        <taxon>Tylenchina</taxon>
        <taxon>Tylenchomorpha</taxon>
        <taxon>Tylenchoidea</taxon>
        <taxon>Meloidogynidae</taxon>
        <taxon>Meloidogyninae</taxon>
        <taxon>Meloidogyne</taxon>
        <taxon>Meloidogyne incognita group</taxon>
    </lineage>
</organism>